<dbReference type="Pfam" id="PF10536">
    <property type="entry name" value="PMD"/>
    <property type="match status" value="1"/>
</dbReference>
<protein>
    <recommendedName>
        <fullName evidence="2">Aminotransferase-like plant mobile domain-containing protein</fullName>
    </recommendedName>
</protein>
<dbReference type="GO" id="GO:0010073">
    <property type="term" value="P:meristem maintenance"/>
    <property type="evidence" value="ECO:0007669"/>
    <property type="project" value="InterPro"/>
</dbReference>
<sequence length="854" mass="95185">MAGTEELLVQESTVPIVSDGDPSRPAVRSAHFLLPRAAAGGRPPPLPSSPLCSGGPVPDHHGLLRVVEFKGWAGSPGLWRQWVDRLRPRHEPLWRSVGILDAILATAYRVRRDEGTLLQLAAFWSADTNTFMFPWGEATVTLEDMAVLAGLPLFGKPVRARLPDALVGDVDALMAVRSALHRSKYKKPSYPGWVQYFLKSQEEDDDETATSAGVDLIEHGAFLAMWLSLFVFAAPPFDVVGPQVFPIAARLTRGIRVALAPAALAGIYGDLSALKRFLDLRDREEEALQVTAPMHILLLWVWERFPQLRPAMATTTTPATTDACRVPMAARWHGVHKALDPQFVHGVFMSPDKFEWRPYGSRSIALPPKEAKAGTWVVQDVMTSNTLLSFTRCLRQCELVGMGCIEQYNPHRVARQFGFDQDVPGTIARANSNWKVAWRTYTFGYRKFALVVPHYKLGVTLEYARWWEPYSLACSTDVSNYANTREPHALFIPMKRNTEELSWANSCKKQHVDTSVPLPGTMEDPLDEIPLIERLNNIIMVQCARQEQIADVVMYSVPEFIRGKDNSMIVQQDAEQYLSDSMRVLDSSADESFCGSVTKMEQHISLLQSKQKAQDHASAYEANNCNSGQVMIHHGVESAASTGSNEAIEAATTAGMLPTPEDILVTSDEVMMERNCGYELDAVLLGAAPQQQSTEDMGTCMFALERDNRTKTDKDELASLKGTEKENEDDSTSNQAAAGSLIEDCIEISRKNSGNNGISSDILVNASTELVRTKVSTKTLYYLTKIWLLKNAHERDASDMNRDHGVYQPRREVGTREMIEKSFAAREAQKVELERVIKHLKEQLRDRNPSKLDV</sequence>
<reference evidence="3" key="2">
    <citation type="submission" date="2018-05" db="EMBL/GenBank/DDBJ databases">
        <title>OmerRS3 (Oryza meridionalis Reference Sequence Version 3).</title>
        <authorList>
            <person name="Zhang J."/>
            <person name="Kudrna D."/>
            <person name="Lee S."/>
            <person name="Talag J."/>
            <person name="Welchert J."/>
            <person name="Wing R.A."/>
        </authorList>
    </citation>
    <scope>NUCLEOTIDE SEQUENCE [LARGE SCALE GENOMIC DNA]</scope>
    <source>
        <strain evidence="3">cv. OR44</strain>
    </source>
</reference>
<keyword evidence="4" id="KW-1185">Reference proteome</keyword>
<feature type="domain" description="Aminotransferase-like plant mobile" evidence="2">
    <location>
        <begin position="98"/>
        <end position="468"/>
    </location>
</feature>
<organism evidence="3">
    <name type="scientific">Oryza meridionalis</name>
    <dbReference type="NCBI Taxonomy" id="40149"/>
    <lineage>
        <taxon>Eukaryota</taxon>
        <taxon>Viridiplantae</taxon>
        <taxon>Streptophyta</taxon>
        <taxon>Embryophyta</taxon>
        <taxon>Tracheophyta</taxon>
        <taxon>Spermatophyta</taxon>
        <taxon>Magnoliopsida</taxon>
        <taxon>Liliopsida</taxon>
        <taxon>Poales</taxon>
        <taxon>Poaceae</taxon>
        <taxon>BOP clade</taxon>
        <taxon>Oryzoideae</taxon>
        <taxon>Oryzeae</taxon>
        <taxon>Oryzinae</taxon>
        <taxon>Oryza</taxon>
    </lineage>
</organism>
<feature type="region of interest" description="Disordered" evidence="1">
    <location>
        <begin position="713"/>
        <end position="736"/>
    </location>
</feature>
<dbReference type="PANTHER" id="PTHR46033">
    <property type="entry name" value="PROTEIN MAIN-LIKE 2"/>
    <property type="match status" value="1"/>
</dbReference>
<reference evidence="3" key="1">
    <citation type="submission" date="2015-04" db="UniProtKB">
        <authorList>
            <consortium name="EnsemblPlants"/>
        </authorList>
    </citation>
    <scope>IDENTIFICATION</scope>
</reference>
<accession>A0A0E0D2U4</accession>
<dbReference type="Proteomes" id="UP000008021">
    <property type="component" value="Chromosome 3"/>
</dbReference>
<proteinExistence type="predicted"/>
<evidence type="ECO:0000313" key="3">
    <source>
        <dbReference type="EnsemblPlants" id="OMERI03G21170.1"/>
    </source>
</evidence>
<dbReference type="InterPro" id="IPR019557">
    <property type="entry name" value="AminoTfrase-like_pln_mobile"/>
</dbReference>
<feature type="compositionally biased region" description="Basic and acidic residues" evidence="1">
    <location>
        <begin position="713"/>
        <end position="725"/>
    </location>
</feature>
<evidence type="ECO:0000259" key="2">
    <source>
        <dbReference type="Pfam" id="PF10536"/>
    </source>
</evidence>
<evidence type="ECO:0000313" key="4">
    <source>
        <dbReference type="Proteomes" id="UP000008021"/>
    </source>
</evidence>
<dbReference type="AlphaFoldDB" id="A0A0E0D2U4"/>
<dbReference type="EnsemblPlants" id="OMERI03G21170.1">
    <property type="protein sequence ID" value="OMERI03G21170.1"/>
    <property type="gene ID" value="OMERI03G21170"/>
</dbReference>
<dbReference type="Gramene" id="OMERI03G21170.1">
    <property type="protein sequence ID" value="OMERI03G21170.1"/>
    <property type="gene ID" value="OMERI03G21170"/>
</dbReference>
<name>A0A0E0D2U4_9ORYZ</name>
<dbReference type="STRING" id="40149.A0A0E0D2U4"/>
<dbReference type="HOGENOM" id="CLU_014812_0_0_1"/>
<dbReference type="eggNOG" id="ENOG502QSN7">
    <property type="taxonomic scope" value="Eukaryota"/>
</dbReference>
<dbReference type="PANTHER" id="PTHR46033:SF32">
    <property type="entry name" value="EXPRESSED PROTEIN"/>
    <property type="match status" value="1"/>
</dbReference>
<dbReference type="InterPro" id="IPR044824">
    <property type="entry name" value="MAIN-like"/>
</dbReference>
<evidence type="ECO:0000256" key="1">
    <source>
        <dbReference type="SAM" id="MobiDB-lite"/>
    </source>
</evidence>